<sequence length="241" mass="26864">MKNVELNSKINLDKIPFKLVDLTHSLSEGIPSWDGDCGFKHQIHHDYEPNSTYQFRTHKIQMHEGIGTHIDAPAHCFTEGKSIADLDVNELLAPCVVINVSEKSHESYVVSLQDVKNFEDKHGLIAKKSFVIFWTGWDKYWKQPEKYRNNLLFPSISLEAADFLLAERNIVGLGIDTLSPDSPENGYPVHKAVLGANKYIVENIANAGSLPPVGSYSLALPMKIKGGTEAPVRMVGLILKK</sequence>
<dbReference type="Gene3D" id="3.50.30.50">
    <property type="entry name" value="Putative cyclase"/>
    <property type="match status" value="1"/>
</dbReference>
<dbReference type="AlphaFoldDB" id="A0A0Q9YCE0"/>
<dbReference type="EMBL" id="LKHV01000008">
    <property type="protein sequence ID" value="KRG18267.1"/>
    <property type="molecule type" value="Genomic_DNA"/>
</dbReference>
<dbReference type="STRING" id="437022.CC99x_01709"/>
<dbReference type="PANTHER" id="PTHR31118">
    <property type="entry name" value="CYCLASE-LIKE PROTEIN 2"/>
    <property type="match status" value="1"/>
</dbReference>
<dbReference type="RefSeq" id="WP_057624793.1">
    <property type="nucleotide sequence ID" value="NZ_LKHV02000001.1"/>
</dbReference>
<evidence type="ECO:0000313" key="3">
    <source>
        <dbReference type="Proteomes" id="UP000051494"/>
    </source>
</evidence>
<accession>A0A0Q9YCE0</accession>
<dbReference type="InterPro" id="IPR037175">
    <property type="entry name" value="KFase_sf"/>
</dbReference>
<gene>
    <name evidence="1" type="primary">kynB</name>
    <name evidence="2" type="ORF">CC99x_007230</name>
    <name evidence="1" type="ORF">CC99x_01709</name>
</gene>
<comment type="caution">
    <text evidence="1">The sequence shown here is derived from an EMBL/GenBank/DDBJ whole genome shotgun (WGS) entry which is preliminary data.</text>
</comment>
<protein>
    <submittedName>
        <fullName evidence="2">Cyclase family protein</fullName>
    </submittedName>
    <submittedName>
        <fullName evidence="1">Kynurenine formamidase</fullName>
        <ecNumber evidence="1">3.5.1.9</ecNumber>
    </submittedName>
</protein>
<dbReference type="InterPro" id="IPR007325">
    <property type="entry name" value="KFase/CYL"/>
</dbReference>
<dbReference type="GO" id="GO:0019441">
    <property type="term" value="P:L-tryptophan catabolic process to kynurenine"/>
    <property type="evidence" value="ECO:0007669"/>
    <property type="project" value="InterPro"/>
</dbReference>
<keyword evidence="1" id="KW-0378">Hydrolase</keyword>
<dbReference type="EC" id="3.5.1.9" evidence="1"/>
<name>A0A0Q9YCE0_9GAMM</name>
<dbReference type="GO" id="GO:0004061">
    <property type="term" value="F:arylformamidase activity"/>
    <property type="evidence" value="ECO:0007669"/>
    <property type="project" value="UniProtKB-EC"/>
</dbReference>
<proteinExistence type="predicted"/>
<reference evidence="2" key="3">
    <citation type="submission" date="2021-06" db="EMBL/GenBank/DDBJ databases">
        <title>Genomic Description and Analysis of Intracellular Bacteria, Candidatus Berkiella cookevillensis and Candidatus Berkiella aquae.</title>
        <authorList>
            <person name="Kidane D.T."/>
            <person name="Mehari Y.T."/>
            <person name="Rice F.C."/>
            <person name="Arivett B.A."/>
            <person name="Farone A.L."/>
            <person name="Berk S.G."/>
            <person name="Farone M.B."/>
        </authorList>
    </citation>
    <scope>NUCLEOTIDE SEQUENCE</scope>
    <source>
        <strain evidence="2">CC99</strain>
    </source>
</reference>
<evidence type="ECO:0000313" key="1">
    <source>
        <dbReference type="EMBL" id="KRG18267.1"/>
    </source>
</evidence>
<dbReference type="Pfam" id="PF04199">
    <property type="entry name" value="Cyclase"/>
    <property type="match status" value="1"/>
</dbReference>
<organism evidence="1">
    <name type="scientific">Candidatus Berkiella cookevillensis</name>
    <dbReference type="NCBI Taxonomy" id="437022"/>
    <lineage>
        <taxon>Bacteria</taxon>
        <taxon>Pseudomonadati</taxon>
        <taxon>Pseudomonadota</taxon>
        <taxon>Gammaproteobacteria</taxon>
        <taxon>Candidatus Berkiellales</taxon>
        <taxon>Candidatus Berkiellaceae</taxon>
        <taxon>Candidatus Berkiella</taxon>
    </lineage>
</organism>
<dbReference type="OrthoDB" id="7067800at2"/>
<dbReference type="EMBL" id="LKHV02000001">
    <property type="protein sequence ID" value="MCS5708699.1"/>
    <property type="molecule type" value="Genomic_DNA"/>
</dbReference>
<keyword evidence="3" id="KW-1185">Reference proteome</keyword>
<reference evidence="1" key="1">
    <citation type="submission" date="2015-09" db="EMBL/GenBank/DDBJ databases">
        <title>Draft Genome Sequences of Two Novel Amoeba-resistant Intranuclear Bacteria, Candidatus Berkiella cookevillensis and Candidatus Berkiella aquae.</title>
        <authorList>
            <person name="Mehari Y.T."/>
            <person name="Arivett B.A."/>
            <person name="Farone A.L."/>
            <person name="Gunderson J.H."/>
            <person name="Farone M.B."/>
        </authorList>
    </citation>
    <scope>NUCLEOTIDE SEQUENCE [LARGE SCALE GENOMIC DNA]</scope>
    <source>
        <strain evidence="1">CC99</strain>
    </source>
</reference>
<dbReference type="PANTHER" id="PTHR31118:SF12">
    <property type="entry name" value="CYCLASE-LIKE PROTEIN 2"/>
    <property type="match status" value="1"/>
</dbReference>
<reference evidence="2" key="2">
    <citation type="journal article" date="2016" name="Genome Announc.">
        <title>Draft Genome Sequences of Two Novel Amoeba-Resistant Intranuclear Bacteria, 'Candidatus Berkiella cookevillensis' and 'Candidatus Berkiella aquae'.</title>
        <authorList>
            <person name="Mehari Y.T."/>
            <person name="Arivett B.A."/>
            <person name="Farone A.L."/>
            <person name="Gunderson J.H."/>
            <person name="Farone M.B."/>
        </authorList>
    </citation>
    <scope>NUCLEOTIDE SEQUENCE</scope>
    <source>
        <strain evidence="2">CC99</strain>
    </source>
</reference>
<dbReference type="Proteomes" id="UP000051494">
    <property type="component" value="Unassembled WGS sequence"/>
</dbReference>
<dbReference type="SUPFAM" id="SSF102198">
    <property type="entry name" value="Putative cyclase"/>
    <property type="match status" value="1"/>
</dbReference>
<evidence type="ECO:0000313" key="2">
    <source>
        <dbReference type="EMBL" id="MCS5708699.1"/>
    </source>
</evidence>